<dbReference type="AlphaFoldDB" id="A0AAE8SQ73"/>
<keyword evidence="4" id="KW-1185">Reference proteome</keyword>
<keyword evidence="1" id="KW-0808">Transferase</keyword>
<gene>
    <name evidence="3" type="ORF">FTOL_13350</name>
</gene>
<dbReference type="EMBL" id="ONZP01000785">
    <property type="protein sequence ID" value="SPJ90948.1"/>
    <property type="molecule type" value="Genomic_DNA"/>
</dbReference>
<organism evidence="3 4">
    <name type="scientific">Fusarium torulosum</name>
    <dbReference type="NCBI Taxonomy" id="33205"/>
    <lineage>
        <taxon>Eukaryota</taxon>
        <taxon>Fungi</taxon>
        <taxon>Dikarya</taxon>
        <taxon>Ascomycota</taxon>
        <taxon>Pezizomycotina</taxon>
        <taxon>Sordariomycetes</taxon>
        <taxon>Hypocreomycetidae</taxon>
        <taxon>Hypocreales</taxon>
        <taxon>Nectriaceae</taxon>
        <taxon>Fusarium</taxon>
    </lineage>
</organism>
<dbReference type="InterPro" id="IPR001227">
    <property type="entry name" value="Ac_transferase_dom_sf"/>
</dbReference>
<dbReference type="PANTHER" id="PTHR10982:SF21">
    <property type="entry name" value="FATTY ACID SYNTHASE SUBUNIT BETA"/>
    <property type="match status" value="1"/>
</dbReference>
<evidence type="ECO:0000313" key="3">
    <source>
        <dbReference type="EMBL" id="SPJ90948.1"/>
    </source>
</evidence>
<feature type="domain" description="Malonyl-CoA:ACP transacylase (MAT)" evidence="2">
    <location>
        <begin position="2"/>
        <end position="56"/>
    </location>
</feature>
<sequence length="99" mass="11280">MVFTGQGSQKKGMGMDLYNKSIPARQIWDAADNHFQHEYGFRITDIIRDNPQSLTVYFGGTDGRRICANYMALTANRIGPDGRATKIKLFPDIDEYTMR</sequence>
<comment type="caution">
    <text evidence="3">The sequence shown here is derived from an EMBL/GenBank/DDBJ whole genome shotgun (WGS) entry which is preliminary data.</text>
</comment>
<dbReference type="InterPro" id="IPR016035">
    <property type="entry name" value="Acyl_Trfase/lysoPLipase"/>
</dbReference>
<accession>A0AAE8SQ73</accession>
<name>A0AAE8SQ73_9HYPO</name>
<dbReference type="Proteomes" id="UP001187734">
    <property type="component" value="Unassembled WGS sequence"/>
</dbReference>
<dbReference type="Gene3D" id="6.10.60.10">
    <property type="match status" value="1"/>
</dbReference>
<proteinExistence type="predicted"/>
<dbReference type="InterPro" id="IPR014043">
    <property type="entry name" value="Acyl_transferase_dom"/>
</dbReference>
<dbReference type="Pfam" id="PF00698">
    <property type="entry name" value="Acyl_transf_1"/>
    <property type="match status" value="1"/>
</dbReference>
<reference evidence="3" key="1">
    <citation type="submission" date="2018-03" db="EMBL/GenBank/DDBJ databases">
        <authorList>
            <person name="Guldener U."/>
        </authorList>
    </citation>
    <scope>NUCLEOTIDE SEQUENCE</scope>
</reference>
<evidence type="ECO:0000256" key="1">
    <source>
        <dbReference type="ARBA" id="ARBA00022679"/>
    </source>
</evidence>
<dbReference type="SUPFAM" id="SSF52151">
    <property type="entry name" value="FabD/lysophospholipase-like"/>
    <property type="match status" value="1"/>
</dbReference>
<evidence type="ECO:0000259" key="2">
    <source>
        <dbReference type="Pfam" id="PF00698"/>
    </source>
</evidence>
<dbReference type="Gene3D" id="3.40.366.10">
    <property type="entry name" value="Malonyl-Coenzyme A Acyl Carrier Protein, domain 2"/>
    <property type="match status" value="1"/>
</dbReference>
<protein>
    <recommendedName>
        <fullName evidence="2">Malonyl-CoA:ACP transacylase (MAT) domain-containing protein</fullName>
    </recommendedName>
</protein>
<evidence type="ECO:0000313" key="4">
    <source>
        <dbReference type="Proteomes" id="UP001187734"/>
    </source>
</evidence>
<dbReference type="PANTHER" id="PTHR10982">
    <property type="entry name" value="MALONYL COA-ACYL CARRIER PROTEIN TRANSACYLASE"/>
    <property type="match status" value="1"/>
</dbReference>
<dbReference type="InterPro" id="IPR050830">
    <property type="entry name" value="Fungal_FAS"/>
</dbReference>
<dbReference type="GO" id="GO:0016740">
    <property type="term" value="F:transferase activity"/>
    <property type="evidence" value="ECO:0007669"/>
    <property type="project" value="UniProtKB-KW"/>
</dbReference>